<dbReference type="Proteomes" id="UP000245119">
    <property type="component" value="Linkage Group LG10"/>
</dbReference>
<dbReference type="AlphaFoldDB" id="A0A2T7NP61"/>
<gene>
    <name evidence="1" type="ORF">C0Q70_16214</name>
</gene>
<proteinExistence type="predicted"/>
<protein>
    <submittedName>
        <fullName evidence="1">Uncharacterized protein</fullName>
    </submittedName>
</protein>
<evidence type="ECO:0000313" key="2">
    <source>
        <dbReference type="Proteomes" id="UP000245119"/>
    </source>
</evidence>
<keyword evidence="2" id="KW-1185">Reference proteome</keyword>
<evidence type="ECO:0000313" key="1">
    <source>
        <dbReference type="EMBL" id="PVD22954.1"/>
    </source>
</evidence>
<accession>A0A2T7NP61</accession>
<dbReference type="EMBL" id="PZQS01000010">
    <property type="protein sequence ID" value="PVD22954.1"/>
    <property type="molecule type" value="Genomic_DNA"/>
</dbReference>
<comment type="caution">
    <text evidence="1">The sequence shown here is derived from an EMBL/GenBank/DDBJ whole genome shotgun (WGS) entry which is preliminary data.</text>
</comment>
<reference evidence="1 2" key="1">
    <citation type="submission" date="2018-04" db="EMBL/GenBank/DDBJ databases">
        <title>The genome of golden apple snail Pomacea canaliculata provides insight into stress tolerance and invasive adaptation.</title>
        <authorList>
            <person name="Liu C."/>
            <person name="Liu B."/>
            <person name="Ren Y."/>
            <person name="Zhang Y."/>
            <person name="Wang H."/>
            <person name="Li S."/>
            <person name="Jiang F."/>
            <person name="Yin L."/>
            <person name="Zhang G."/>
            <person name="Qian W."/>
            <person name="Fan W."/>
        </authorList>
    </citation>
    <scope>NUCLEOTIDE SEQUENCE [LARGE SCALE GENOMIC DNA]</scope>
    <source>
        <strain evidence="1">SZHN2017</strain>
        <tissue evidence="1">Muscle</tissue>
    </source>
</reference>
<sequence length="139" mass="15078">MTCVLNPPAVESCICGKTKPPQLGDPDISSNYFLIPVGWIAISTRHGLTLLDTQLMPCPVLPAQVAQEMSHSSTRHPPLSIYYPPTLHASTQPPPPGTISAAAHAAPYRDPLLHVVEPHVELCQKLGDGGLTWSWMERL</sequence>
<name>A0A2T7NP61_POMCA</name>
<organism evidence="1 2">
    <name type="scientific">Pomacea canaliculata</name>
    <name type="common">Golden apple snail</name>
    <dbReference type="NCBI Taxonomy" id="400727"/>
    <lineage>
        <taxon>Eukaryota</taxon>
        <taxon>Metazoa</taxon>
        <taxon>Spiralia</taxon>
        <taxon>Lophotrochozoa</taxon>
        <taxon>Mollusca</taxon>
        <taxon>Gastropoda</taxon>
        <taxon>Caenogastropoda</taxon>
        <taxon>Architaenioglossa</taxon>
        <taxon>Ampullarioidea</taxon>
        <taxon>Ampullariidae</taxon>
        <taxon>Pomacea</taxon>
    </lineage>
</organism>